<dbReference type="EMBL" id="CVMV01000035">
    <property type="protein sequence ID" value="CRG95456.1"/>
    <property type="molecule type" value="Genomic_DNA"/>
</dbReference>
<organism evidence="2 3">
    <name type="scientific">Plasmodium gallinaceum</name>
    <dbReference type="NCBI Taxonomy" id="5849"/>
    <lineage>
        <taxon>Eukaryota</taxon>
        <taxon>Sar</taxon>
        <taxon>Alveolata</taxon>
        <taxon>Apicomplexa</taxon>
        <taxon>Aconoidasida</taxon>
        <taxon>Haemosporida</taxon>
        <taxon>Plasmodiidae</taxon>
        <taxon>Plasmodium</taxon>
        <taxon>Plasmodium (Haemamoeba)</taxon>
    </lineage>
</organism>
<keyword evidence="3" id="KW-1185">Reference proteome</keyword>
<dbReference type="VEuPathDB" id="PlasmoDB:PGAL8A_00265900"/>
<gene>
    <name evidence="2" type="ORF">PGAL8A_00265900</name>
</gene>
<sequence length="333" mass="38771">MALLYNKGCKKSNNNLSNCDMHLCPIYGGIYQTIHCSPAFIPADVRYLPSDLSKNEFLLENFNSEGDNYKVTVLSENESENIVFLLEYISDNLLYFRRVYLCRLKTLEQKVTLCALVNDDLLENTITFNSFDVIDRKNERSLVKLKSLKNPKHETLMLDYKDIYFSKDACYVTELGLGSLYDYVCRYSICEKHHKDHMTCKDAKFNGKVIHLGNHSIINQDKEQVIYLPDSCLKHKLKFECTPYFCEYSNMNELKQCKGLEISAVKNVIPKHEGRDITGTNSKYMIHKSNKDMSILAASFIPFLILVIFIACYIYRAYRRNRKRGLKKRDKEP</sequence>
<evidence type="ECO:0000313" key="2">
    <source>
        <dbReference type="EMBL" id="CRG95456.1"/>
    </source>
</evidence>
<name>A0A1J1GTA0_PLAGA</name>
<feature type="transmembrane region" description="Helical" evidence="1">
    <location>
        <begin position="295"/>
        <end position="318"/>
    </location>
</feature>
<proteinExistence type="predicted"/>
<reference evidence="2" key="1">
    <citation type="submission" date="2015-04" db="EMBL/GenBank/DDBJ databases">
        <authorList>
            <consortium name="Pathogen Informatics"/>
        </authorList>
    </citation>
    <scope>NUCLEOTIDE SEQUENCE [LARGE SCALE GENOMIC DNA]</scope>
    <source>
        <strain evidence="2">8A</strain>
    </source>
</reference>
<dbReference type="GeneID" id="39731188"/>
<dbReference type="RefSeq" id="XP_028528267.1">
    <property type="nucleotide sequence ID" value="XM_028671634.1"/>
</dbReference>
<keyword evidence="1" id="KW-0812">Transmembrane</keyword>
<evidence type="ECO:0000256" key="1">
    <source>
        <dbReference type="SAM" id="Phobius"/>
    </source>
</evidence>
<keyword evidence="1" id="KW-0472">Membrane</keyword>
<evidence type="ECO:0000313" key="3">
    <source>
        <dbReference type="Proteomes" id="UP000220797"/>
    </source>
</evidence>
<dbReference type="AlphaFoldDB" id="A0A1J1GTA0"/>
<keyword evidence="1" id="KW-1133">Transmembrane helix</keyword>
<protein>
    <submittedName>
        <fullName evidence="2">Fam-e protein</fullName>
    </submittedName>
</protein>
<dbReference type="Proteomes" id="UP000220797">
    <property type="component" value="Unassembled WGS sequence"/>
</dbReference>
<comment type="caution">
    <text evidence="2">The sequence shown here is derived from an EMBL/GenBank/DDBJ whole genome shotgun (WGS) entry which is preliminary data.</text>
</comment>
<accession>A0A1J1GTA0</accession>